<dbReference type="eggNOG" id="ENOG5033UAV">
    <property type="taxonomic scope" value="Bacteria"/>
</dbReference>
<protein>
    <submittedName>
        <fullName evidence="1">Uncharacterized protein</fullName>
    </submittedName>
</protein>
<dbReference type="Proteomes" id="UP000001929">
    <property type="component" value="Chromosome"/>
</dbReference>
<organism evidence="1 2">
    <name type="scientific">Rhodospirillum rubrum (strain ATCC 11170 / ATH 1.1.1 / DSM 467 / LMG 4362 / NCIMB 8255 / S1)</name>
    <dbReference type="NCBI Taxonomy" id="269796"/>
    <lineage>
        <taxon>Bacteria</taxon>
        <taxon>Pseudomonadati</taxon>
        <taxon>Pseudomonadota</taxon>
        <taxon>Alphaproteobacteria</taxon>
        <taxon>Rhodospirillales</taxon>
        <taxon>Rhodospirillaceae</taxon>
        <taxon>Rhodospirillum</taxon>
    </lineage>
</organism>
<proteinExistence type="predicted"/>
<evidence type="ECO:0000313" key="2">
    <source>
        <dbReference type="Proteomes" id="UP000001929"/>
    </source>
</evidence>
<sequence>MRTVLGEDHETMRERTRRQGESFADFLAHLAAVFGPQALCVRHELYFLIVTPTGFRPGWRQALRALGALARDAGLLWLRIAPPPPPPTAAVFLVATLPGANGWEVLKSGLPALPAKTPACAVLHPRLWPRLGPSLGLWWGRPPRWDGVDATSLPYPPLSALWQAARLALPALSCRDGAISRVAVAATLARHGLWRAAWRRLARSRRGVLVLHNDFDMMSAACLGLGPPTVCLQHGVPTDEFFPARADVQVVWGPSSRAAYAEGGVERERLVVDALGRGEGAIAASGPPAGFALISQGHTPLYGPGLGAKLLDLARDLAPLLPDGLDLLLHPAEDPGSPAYAGVKGLRVSVPPHGLLRRGQTGRSWLVAGFSSTALIDAAVAGHYVVGLDWPLPGSLAAQRVTLAPRRFATADDLAAFHAALTHEDLLRTILANDLIEWLRATFSPETGGLRAHLARVLGQ</sequence>
<dbReference type="KEGG" id="rru:Rru_A1494"/>
<dbReference type="EnsemblBacteria" id="ABC22295">
    <property type="protein sequence ID" value="ABC22295"/>
    <property type="gene ID" value="Rru_A1494"/>
</dbReference>
<keyword evidence="2" id="KW-1185">Reference proteome</keyword>
<accession>Q2RUA0</accession>
<gene>
    <name evidence="1" type="ordered locus">Rru_A1494</name>
</gene>
<dbReference type="PATRIC" id="fig|269796.9.peg.1566"/>
<name>Q2RUA0_RHORT</name>
<dbReference type="AlphaFoldDB" id="Q2RUA0"/>
<dbReference type="STRING" id="269796.Rru_A1494"/>
<dbReference type="HOGENOM" id="CLU_054392_0_0_5"/>
<dbReference type="EMBL" id="CP000230">
    <property type="protein sequence ID" value="ABC22295.1"/>
    <property type="molecule type" value="Genomic_DNA"/>
</dbReference>
<evidence type="ECO:0000313" key="1">
    <source>
        <dbReference type="EMBL" id="ABC22295.1"/>
    </source>
</evidence>
<reference evidence="1 2" key="1">
    <citation type="journal article" date="2011" name="Stand. Genomic Sci.">
        <title>Complete genome sequence of Rhodospirillum rubrum type strain (S1).</title>
        <authorList>
            <person name="Munk A.C."/>
            <person name="Copeland A."/>
            <person name="Lucas S."/>
            <person name="Lapidus A."/>
            <person name="Del Rio T.G."/>
            <person name="Barry K."/>
            <person name="Detter J.C."/>
            <person name="Hammon N."/>
            <person name="Israni S."/>
            <person name="Pitluck S."/>
            <person name="Brettin T."/>
            <person name="Bruce D."/>
            <person name="Han C."/>
            <person name="Tapia R."/>
            <person name="Gilna P."/>
            <person name="Schmutz J."/>
            <person name="Larimer F."/>
            <person name="Land M."/>
            <person name="Kyrpides N.C."/>
            <person name="Mavromatis K."/>
            <person name="Richardson P."/>
            <person name="Rohde M."/>
            <person name="Goker M."/>
            <person name="Klenk H.P."/>
            <person name="Zhang Y."/>
            <person name="Roberts G.P."/>
            <person name="Reslewic S."/>
            <person name="Schwartz D.C."/>
        </authorList>
    </citation>
    <scope>NUCLEOTIDE SEQUENCE [LARGE SCALE GENOMIC DNA]</scope>
    <source>
        <strain evidence="2">ATCC 11170 / ATH 1.1.1 / DSM 467 / LMG 4362 / NCIMB 8255 / S1</strain>
    </source>
</reference>